<dbReference type="RefSeq" id="WP_303678735.1">
    <property type="nucleotide sequence ID" value="NZ_JBHWSZ010000018.1"/>
</dbReference>
<proteinExistence type="predicted"/>
<dbReference type="AlphaFoldDB" id="A0A2W5IDK1"/>
<accession>A0A2W5IDK1</accession>
<comment type="caution">
    <text evidence="2">The sequence shown here is derived from an EMBL/GenBank/DDBJ whole genome shotgun (WGS) entry which is preliminary data.</text>
</comment>
<keyword evidence="1" id="KW-0732">Signal</keyword>
<feature type="signal peptide" evidence="1">
    <location>
        <begin position="1"/>
        <end position="27"/>
    </location>
</feature>
<sequence>MQTLTKSAAAIAAATLSLAIGSGVAHAQEVPEAPQGLDTTVSTNVVRGANLASWNIPDTPAPSSDAVAFLEDALKLAGRDTLKNAKRNSLMSPTTTINVRADGNDNNSNDKSDYLKAAVSSGSTGAIEGALAGGLLGIPGAVIGGTIGAAAGPVIGSVPAVATKVARNFHAVKAALPTIGVNKQIIDAALAARNGKHALVDVKLAAGNFVAQIIDKNLAVLDGVDALLAGATIPANIAAQGLDAVRVLHNGRQAFLERRLLLAGILPAANIAAQKIDGLRVLHNGKQVLFDGTVAFIAGNLALLSAA</sequence>
<evidence type="ECO:0000313" key="2">
    <source>
        <dbReference type="EMBL" id="PZP89047.1"/>
    </source>
</evidence>
<dbReference type="EMBL" id="QFOZ01000004">
    <property type="protein sequence ID" value="PZP89047.1"/>
    <property type="molecule type" value="Genomic_DNA"/>
</dbReference>
<name>A0A2W5IDK1_9ACTN</name>
<protein>
    <submittedName>
        <fullName evidence="2">Uncharacterized protein</fullName>
    </submittedName>
</protein>
<feature type="chain" id="PRO_5015931303" evidence="1">
    <location>
        <begin position="28"/>
        <end position="307"/>
    </location>
</feature>
<evidence type="ECO:0000313" key="3">
    <source>
        <dbReference type="Proteomes" id="UP000248606"/>
    </source>
</evidence>
<dbReference type="Proteomes" id="UP000248606">
    <property type="component" value="Unassembled WGS sequence"/>
</dbReference>
<reference evidence="2 3" key="1">
    <citation type="submission" date="2017-08" db="EMBL/GenBank/DDBJ databases">
        <title>Infants hospitalized years apart are colonized by the same room-sourced microbial strains.</title>
        <authorList>
            <person name="Brooks B."/>
            <person name="Olm M.R."/>
            <person name="Firek B.A."/>
            <person name="Baker R."/>
            <person name="Thomas B.C."/>
            <person name="Morowitz M.J."/>
            <person name="Banfield J.F."/>
        </authorList>
    </citation>
    <scope>NUCLEOTIDE SEQUENCE [LARGE SCALE GENOMIC DNA]</scope>
    <source>
        <strain evidence="2">S2_006_000_R1_57</strain>
    </source>
</reference>
<gene>
    <name evidence="2" type="ORF">DI579_03855</name>
</gene>
<organism evidence="2 3">
    <name type="scientific">Lawsonella clevelandensis</name>
    <dbReference type="NCBI Taxonomy" id="1528099"/>
    <lineage>
        <taxon>Bacteria</taxon>
        <taxon>Bacillati</taxon>
        <taxon>Actinomycetota</taxon>
        <taxon>Actinomycetes</taxon>
        <taxon>Mycobacteriales</taxon>
        <taxon>Lawsonellaceae</taxon>
        <taxon>Lawsonella</taxon>
    </lineage>
</organism>
<evidence type="ECO:0000256" key="1">
    <source>
        <dbReference type="SAM" id="SignalP"/>
    </source>
</evidence>